<evidence type="ECO:0000259" key="2">
    <source>
        <dbReference type="Pfam" id="PF20455"/>
    </source>
</evidence>
<organism evidence="3 4">
    <name type="scientific">Pseudomonas hormoni</name>
    <dbReference type="NCBI Taxonomy" id="3093767"/>
    <lineage>
        <taxon>Bacteria</taxon>
        <taxon>Pseudomonadati</taxon>
        <taxon>Pseudomonadota</taxon>
        <taxon>Gammaproteobacteria</taxon>
        <taxon>Pseudomonadales</taxon>
        <taxon>Pseudomonadaceae</taxon>
        <taxon>Pseudomonas</taxon>
    </lineage>
</organism>
<keyword evidence="4" id="KW-1185">Reference proteome</keyword>
<evidence type="ECO:0000313" key="3">
    <source>
        <dbReference type="EMBL" id="QVW26824.1"/>
    </source>
</evidence>
<accession>A0ABX8F6P1</accession>
<feature type="domain" description="DUF6708" evidence="2">
    <location>
        <begin position="93"/>
        <end position="271"/>
    </location>
</feature>
<keyword evidence="1" id="KW-1133">Transmembrane helix</keyword>
<dbReference type="Pfam" id="PF20455">
    <property type="entry name" value="DUF6708"/>
    <property type="match status" value="1"/>
</dbReference>
<name>A0ABX8F6P1_9PSED</name>
<dbReference type="InterPro" id="IPR046554">
    <property type="entry name" value="DUF6708"/>
</dbReference>
<dbReference type="Proteomes" id="UP000681155">
    <property type="component" value="Chromosome"/>
</dbReference>
<gene>
    <name evidence="3" type="ORF">KJF94_07785</name>
</gene>
<keyword evidence="1" id="KW-0812">Transmembrane</keyword>
<sequence>MDLGGSIVEVNDTYLDVGSSNFGKAFQARAMIGLCMGFMVSCLLVLPTIMGFSTFNNPFGRNFSWYFSEFFESGMWISSWGGAGFAIIGCYVVISSTLTKSRTRPIRFNRQRREVCFFPNNSDEPIIQPWEELVSWLSGSTGSTGVGTMSTYTFGMAFDDPKADTVHFVNQGVMTPVHGLGKWEAIRVYMEKGPQYCPGKAPYEGRHTFDKEHTDMLEEYQHNERSALGVGWWYFTHIITLWRFPYWVAEWDHRFSMKSLPESIAEWSKSLPTNQWAKPSQALKEQSAKIEKAFAQGQDFMTYFKADLSKTEAKESTDSSVL</sequence>
<feature type="transmembrane region" description="Helical" evidence="1">
    <location>
        <begin position="30"/>
        <end position="55"/>
    </location>
</feature>
<evidence type="ECO:0000313" key="4">
    <source>
        <dbReference type="Proteomes" id="UP000681155"/>
    </source>
</evidence>
<reference evidence="3 4" key="1">
    <citation type="submission" date="2021-05" db="EMBL/GenBank/DDBJ databases">
        <title>Complete genome of the cytokinin-producing biocontrol strain Pseudomonas fluorescens G20-18.</title>
        <authorList>
            <person name="Nielsen T.K."/>
            <person name="Mekureyaw M.F."/>
            <person name="Hansen L.H."/>
            <person name="Nicolaisen M.H."/>
            <person name="Roitsch T.G."/>
            <person name="Hennessy R.C."/>
        </authorList>
    </citation>
    <scope>NUCLEOTIDE SEQUENCE [LARGE SCALE GENOMIC DNA]</scope>
    <source>
        <strain evidence="3 4">G20-18</strain>
    </source>
</reference>
<protein>
    <recommendedName>
        <fullName evidence="2">DUF6708 domain-containing protein</fullName>
    </recommendedName>
</protein>
<feature type="transmembrane region" description="Helical" evidence="1">
    <location>
        <begin position="75"/>
        <end position="94"/>
    </location>
</feature>
<evidence type="ECO:0000256" key="1">
    <source>
        <dbReference type="SAM" id="Phobius"/>
    </source>
</evidence>
<dbReference type="EMBL" id="CP075566">
    <property type="protein sequence ID" value="QVW26824.1"/>
    <property type="molecule type" value="Genomic_DNA"/>
</dbReference>
<keyword evidence="1" id="KW-0472">Membrane</keyword>
<proteinExistence type="predicted"/>